<dbReference type="GO" id="GO:0016853">
    <property type="term" value="F:isomerase activity"/>
    <property type="evidence" value="ECO:0007669"/>
    <property type="project" value="UniProtKB-KW"/>
</dbReference>
<evidence type="ECO:0000259" key="1">
    <source>
        <dbReference type="Pfam" id="PF01261"/>
    </source>
</evidence>
<dbReference type="SUPFAM" id="SSF51658">
    <property type="entry name" value="Xylose isomerase-like"/>
    <property type="match status" value="1"/>
</dbReference>
<accession>A0A1M7ZDU0</accession>
<dbReference type="InterPro" id="IPR050312">
    <property type="entry name" value="IolE/XylAMocC-like"/>
</dbReference>
<feature type="domain" description="Xylose isomerase-like TIM barrel" evidence="1">
    <location>
        <begin position="115"/>
        <end position="288"/>
    </location>
</feature>
<name>A0A1M7ZDU0_9BACT</name>
<dbReference type="PANTHER" id="PTHR12110:SF53">
    <property type="entry name" value="BLR5974 PROTEIN"/>
    <property type="match status" value="1"/>
</dbReference>
<organism evidence="2 3">
    <name type="scientific">Algoriphagus zhangzhouensis</name>
    <dbReference type="NCBI Taxonomy" id="1073327"/>
    <lineage>
        <taxon>Bacteria</taxon>
        <taxon>Pseudomonadati</taxon>
        <taxon>Bacteroidota</taxon>
        <taxon>Cytophagia</taxon>
        <taxon>Cytophagales</taxon>
        <taxon>Cyclobacteriaceae</taxon>
        <taxon>Algoriphagus</taxon>
    </lineage>
</organism>
<proteinExistence type="predicted"/>
<keyword evidence="3" id="KW-1185">Reference proteome</keyword>
<dbReference type="Gene3D" id="3.20.20.150">
    <property type="entry name" value="Divalent-metal-dependent TIM barrel enzymes"/>
    <property type="match status" value="1"/>
</dbReference>
<keyword evidence="2" id="KW-0413">Isomerase</keyword>
<dbReference type="STRING" id="1073327.SAMN04488108_2353"/>
<evidence type="ECO:0000313" key="3">
    <source>
        <dbReference type="Proteomes" id="UP000184609"/>
    </source>
</evidence>
<dbReference type="InterPro" id="IPR036237">
    <property type="entry name" value="Xyl_isomerase-like_sf"/>
</dbReference>
<dbReference type="InterPro" id="IPR013022">
    <property type="entry name" value="Xyl_isomerase-like_TIM-brl"/>
</dbReference>
<dbReference type="RefSeq" id="WP_073572002.1">
    <property type="nucleotide sequence ID" value="NZ_FRXN01000003.1"/>
</dbReference>
<dbReference type="AlphaFoldDB" id="A0A1M7ZDU0"/>
<protein>
    <submittedName>
        <fullName evidence="2">Sugar phosphate isomerase/epimerase</fullName>
    </submittedName>
</protein>
<gene>
    <name evidence="2" type="ORF">SAMN04488108_2353</name>
</gene>
<dbReference type="EMBL" id="FRXN01000003">
    <property type="protein sequence ID" value="SHO62846.1"/>
    <property type="molecule type" value="Genomic_DNA"/>
</dbReference>
<dbReference type="Pfam" id="PF01261">
    <property type="entry name" value="AP_endonuc_2"/>
    <property type="match status" value="1"/>
</dbReference>
<sequence>MKTQSGNSRREFVKKAGLLGLTFGLPFPKIPDFMKGYELGIVVHSYGMRSSGRLPSTEFPAFQDALDFMNHCHEIGASGIQTVINGWQSDFSKKVREEREKKGMYLEGSIGLPKLKEDVARFEFDILAAKEAGATVVRSVCLNGRRYENFNSLEEFMDFKKGAIQSLQLAEPIVRKHQIKLAIENHKDWKAAELAEILKQLGSEWVGATVDFGNNVSLIEDPNEVIETLAPFAFSTHIKDMGVQEYEDGFLLSEVPLGEGIVDLKKGMDLCKKYNPEITFSLEMITRDPLKVPCLTDRYWETFDNPKAQNFARHLAMIKKNSFSGSLPMTSGLSDDAKLGLEEKNVVECIQWANSQ</sequence>
<dbReference type="PANTHER" id="PTHR12110">
    <property type="entry name" value="HYDROXYPYRUVATE ISOMERASE"/>
    <property type="match status" value="1"/>
</dbReference>
<dbReference type="OrthoDB" id="256906at2"/>
<evidence type="ECO:0000313" key="2">
    <source>
        <dbReference type="EMBL" id="SHO62846.1"/>
    </source>
</evidence>
<dbReference type="Proteomes" id="UP000184609">
    <property type="component" value="Unassembled WGS sequence"/>
</dbReference>
<reference evidence="3" key="1">
    <citation type="submission" date="2016-12" db="EMBL/GenBank/DDBJ databases">
        <authorList>
            <person name="Varghese N."/>
            <person name="Submissions S."/>
        </authorList>
    </citation>
    <scope>NUCLEOTIDE SEQUENCE [LARGE SCALE GENOMIC DNA]</scope>
    <source>
        <strain evidence="3">DSM 25035</strain>
    </source>
</reference>